<gene>
    <name evidence="1" type="ORF">NCTC10926_02854</name>
</gene>
<dbReference type="GO" id="GO:0032259">
    <property type="term" value="P:methylation"/>
    <property type="evidence" value="ECO:0007669"/>
    <property type="project" value="UniProtKB-KW"/>
</dbReference>
<evidence type="ECO:0000313" key="1">
    <source>
        <dbReference type="EMBL" id="SUV40796.1"/>
    </source>
</evidence>
<evidence type="ECO:0000313" key="2">
    <source>
        <dbReference type="Proteomes" id="UP000254620"/>
    </source>
</evidence>
<keyword evidence="1" id="KW-0808">Transferase</keyword>
<dbReference type="AlphaFoldDB" id="A0A380Z3I3"/>
<name>A0A380Z3I3_AVIPA</name>
<sequence length="60" mass="6831">MVSKPHSRRANEVIDIVGGRINFIHPITGEEIKGNTKGQMVVVFDPQWKFCTAFSEFGFY</sequence>
<dbReference type="REBASE" id="378065">
    <property type="entry name" value="M.Apa10926ORF2853P"/>
</dbReference>
<reference evidence="1 2" key="1">
    <citation type="submission" date="2018-06" db="EMBL/GenBank/DDBJ databases">
        <authorList>
            <consortium name="Pathogen Informatics"/>
            <person name="Doyle S."/>
        </authorList>
    </citation>
    <scope>NUCLEOTIDE SEQUENCE [LARGE SCALE GENOMIC DNA]</scope>
    <source>
        <strain evidence="1 2">NCTC10926</strain>
    </source>
</reference>
<keyword evidence="1" id="KW-0489">Methyltransferase</keyword>
<dbReference type="Proteomes" id="UP000254620">
    <property type="component" value="Unassembled WGS sequence"/>
</dbReference>
<proteinExistence type="predicted"/>
<protein>
    <submittedName>
        <fullName evidence="1">DNA N-6-adenine-methyltransferase (Dam)</fullName>
    </submittedName>
</protein>
<accession>A0A380Z3I3</accession>
<organism evidence="1 2">
    <name type="scientific">Avibacterium paragallinarum</name>
    <name type="common">Haemophilus gallinarum</name>
    <dbReference type="NCBI Taxonomy" id="728"/>
    <lineage>
        <taxon>Bacteria</taxon>
        <taxon>Pseudomonadati</taxon>
        <taxon>Pseudomonadota</taxon>
        <taxon>Gammaproteobacteria</taxon>
        <taxon>Pasteurellales</taxon>
        <taxon>Pasteurellaceae</taxon>
        <taxon>Avibacterium</taxon>
    </lineage>
</organism>
<dbReference type="EMBL" id="UFSW01000002">
    <property type="protein sequence ID" value="SUV40796.1"/>
    <property type="molecule type" value="Genomic_DNA"/>
</dbReference>
<dbReference type="GO" id="GO:0008168">
    <property type="term" value="F:methyltransferase activity"/>
    <property type="evidence" value="ECO:0007669"/>
    <property type="project" value="UniProtKB-KW"/>
</dbReference>